<evidence type="ECO:0000313" key="2">
    <source>
        <dbReference type="Proteomes" id="UP000607653"/>
    </source>
</evidence>
<name>A0A822YUK0_NELNU</name>
<dbReference type="InterPro" id="IPR020568">
    <property type="entry name" value="Ribosomal_Su5_D2-typ_SF"/>
</dbReference>
<dbReference type="InterPro" id="IPR004463">
    <property type="entry name" value="UDP-acyl_GlcNac_deAcase"/>
</dbReference>
<proteinExistence type="predicted"/>
<protein>
    <submittedName>
        <fullName evidence="1">Uncharacterized protein</fullName>
    </submittedName>
</protein>
<dbReference type="GO" id="GO:0103117">
    <property type="term" value="F:UDP-3-O-acyl-N-acetylglucosamine deacetylase activity"/>
    <property type="evidence" value="ECO:0007669"/>
    <property type="project" value="InterPro"/>
</dbReference>
<sequence>MTCRRLFTGLRASKSISWKQTGSLQKTLASTFEISGTALHSGALSTVKLFPAKAGEGRFFVRERTRIPASIDFVTETTLCTTLCREGTRVRTVEHLLSALEAVGVDNCRIEIVGADEVEFLNRFITKTIFNWEVACKKIIMVYKRNNLCRVSVFLIFFANGNIIF</sequence>
<dbReference type="PANTHER" id="PTHR33694:SF1">
    <property type="entry name" value="UDP-3-O-ACYL-N-ACETYLGLUCOSAMINE DEACETYLASE 1, MITOCHONDRIAL-RELATED"/>
    <property type="match status" value="1"/>
</dbReference>
<dbReference type="GO" id="GO:0016020">
    <property type="term" value="C:membrane"/>
    <property type="evidence" value="ECO:0007669"/>
    <property type="project" value="GOC"/>
</dbReference>
<organism evidence="1 2">
    <name type="scientific">Nelumbo nucifera</name>
    <name type="common">Sacred lotus</name>
    <dbReference type="NCBI Taxonomy" id="4432"/>
    <lineage>
        <taxon>Eukaryota</taxon>
        <taxon>Viridiplantae</taxon>
        <taxon>Streptophyta</taxon>
        <taxon>Embryophyta</taxon>
        <taxon>Tracheophyta</taxon>
        <taxon>Spermatophyta</taxon>
        <taxon>Magnoliopsida</taxon>
        <taxon>Proteales</taxon>
        <taxon>Nelumbonaceae</taxon>
        <taxon>Nelumbo</taxon>
    </lineage>
</organism>
<keyword evidence="2" id="KW-1185">Reference proteome</keyword>
<dbReference type="Pfam" id="PF03331">
    <property type="entry name" value="LpxC"/>
    <property type="match status" value="1"/>
</dbReference>
<dbReference type="Proteomes" id="UP000607653">
    <property type="component" value="Unassembled WGS sequence"/>
</dbReference>
<reference evidence="1 2" key="1">
    <citation type="journal article" date="2020" name="Mol. Biol. Evol.">
        <title>Distinct Expression and Methylation Patterns for Genes with Different Fates following a Single Whole-Genome Duplication in Flowering Plants.</title>
        <authorList>
            <person name="Shi T."/>
            <person name="Rahmani R.S."/>
            <person name="Gugger P.F."/>
            <person name="Wang M."/>
            <person name="Li H."/>
            <person name="Zhang Y."/>
            <person name="Li Z."/>
            <person name="Wang Q."/>
            <person name="Van de Peer Y."/>
            <person name="Marchal K."/>
            <person name="Chen J."/>
        </authorList>
    </citation>
    <scope>NUCLEOTIDE SEQUENCE [LARGE SCALE GENOMIC DNA]</scope>
    <source>
        <tissue evidence="1">Leaf</tissue>
    </source>
</reference>
<evidence type="ECO:0000313" key="1">
    <source>
        <dbReference type="EMBL" id="DAD35773.1"/>
    </source>
</evidence>
<gene>
    <name evidence="1" type="ORF">HUJ06_006413</name>
</gene>
<comment type="caution">
    <text evidence="1">The sequence shown here is derived from an EMBL/GenBank/DDBJ whole genome shotgun (WGS) entry which is preliminary data.</text>
</comment>
<dbReference type="GO" id="GO:0009245">
    <property type="term" value="P:lipid A biosynthetic process"/>
    <property type="evidence" value="ECO:0007669"/>
    <property type="project" value="InterPro"/>
</dbReference>
<accession>A0A822YUK0</accession>
<dbReference type="PANTHER" id="PTHR33694">
    <property type="entry name" value="UDP-3-O-ACYL-N-ACETYLGLUCOSAMINE DEACETYLASE 1, MITOCHONDRIAL-RELATED"/>
    <property type="match status" value="1"/>
</dbReference>
<dbReference type="InterPro" id="IPR015870">
    <property type="entry name" value="UDP-acyl_N-AcGlcN_deAcase_N"/>
</dbReference>
<dbReference type="Gene3D" id="3.30.230.20">
    <property type="entry name" value="lpxc deacetylase, domain 1"/>
    <property type="match status" value="1"/>
</dbReference>
<dbReference type="AlphaFoldDB" id="A0A822YUK0"/>
<dbReference type="SUPFAM" id="SSF54211">
    <property type="entry name" value="Ribosomal protein S5 domain 2-like"/>
    <property type="match status" value="1"/>
</dbReference>
<dbReference type="EMBL" id="DUZY01000004">
    <property type="protein sequence ID" value="DAD35773.1"/>
    <property type="molecule type" value="Genomic_DNA"/>
</dbReference>